<accession>A0A0A8ZE44</accession>
<proteinExistence type="predicted"/>
<keyword evidence="1" id="KW-0472">Membrane</keyword>
<keyword evidence="1" id="KW-1133">Transmembrane helix</keyword>
<dbReference type="AlphaFoldDB" id="A0A0A8ZE44"/>
<sequence length="55" mass="5896">MAYISVKAGCVLSPIKNSWRTPSMSRTLDPGLLSMPMASISFLAFLASSHLLILA</sequence>
<organism evidence="2">
    <name type="scientific">Arundo donax</name>
    <name type="common">Giant reed</name>
    <name type="synonym">Donax arundinaceus</name>
    <dbReference type="NCBI Taxonomy" id="35708"/>
    <lineage>
        <taxon>Eukaryota</taxon>
        <taxon>Viridiplantae</taxon>
        <taxon>Streptophyta</taxon>
        <taxon>Embryophyta</taxon>
        <taxon>Tracheophyta</taxon>
        <taxon>Spermatophyta</taxon>
        <taxon>Magnoliopsida</taxon>
        <taxon>Liliopsida</taxon>
        <taxon>Poales</taxon>
        <taxon>Poaceae</taxon>
        <taxon>PACMAD clade</taxon>
        <taxon>Arundinoideae</taxon>
        <taxon>Arundineae</taxon>
        <taxon>Arundo</taxon>
    </lineage>
</organism>
<feature type="transmembrane region" description="Helical" evidence="1">
    <location>
        <begin position="32"/>
        <end position="54"/>
    </location>
</feature>
<protein>
    <submittedName>
        <fullName evidence="2">Uncharacterized protein</fullName>
    </submittedName>
</protein>
<evidence type="ECO:0000256" key="1">
    <source>
        <dbReference type="SAM" id="Phobius"/>
    </source>
</evidence>
<dbReference type="EMBL" id="GBRH01262870">
    <property type="protein sequence ID" value="JAD35025.1"/>
    <property type="molecule type" value="Transcribed_RNA"/>
</dbReference>
<reference evidence="2" key="2">
    <citation type="journal article" date="2015" name="Data Brief">
        <title>Shoot transcriptome of the giant reed, Arundo donax.</title>
        <authorList>
            <person name="Barrero R.A."/>
            <person name="Guerrero F.D."/>
            <person name="Moolhuijzen P."/>
            <person name="Goolsby J.A."/>
            <person name="Tidwell J."/>
            <person name="Bellgard S.E."/>
            <person name="Bellgard M.I."/>
        </authorList>
    </citation>
    <scope>NUCLEOTIDE SEQUENCE</scope>
    <source>
        <tissue evidence="2">Shoot tissue taken approximately 20 cm above the soil surface</tissue>
    </source>
</reference>
<reference evidence="2" key="1">
    <citation type="submission" date="2014-09" db="EMBL/GenBank/DDBJ databases">
        <authorList>
            <person name="Magalhaes I.L.F."/>
            <person name="Oliveira U."/>
            <person name="Santos F.R."/>
            <person name="Vidigal T.H.D.A."/>
            <person name="Brescovit A.D."/>
            <person name="Santos A.J."/>
        </authorList>
    </citation>
    <scope>NUCLEOTIDE SEQUENCE</scope>
    <source>
        <tissue evidence="2">Shoot tissue taken approximately 20 cm above the soil surface</tissue>
    </source>
</reference>
<name>A0A0A8ZE44_ARUDO</name>
<keyword evidence="1" id="KW-0812">Transmembrane</keyword>
<evidence type="ECO:0000313" key="2">
    <source>
        <dbReference type="EMBL" id="JAD35025.1"/>
    </source>
</evidence>